<gene>
    <name evidence="2" type="ORF">DL89DRAFT_145953</name>
</gene>
<dbReference type="Proteomes" id="UP000193922">
    <property type="component" value="Unassembled WGS sequence"/>
</dbReference>
<feature type="compositionally biased region" description="Low complexity" evidence="1">
    <location>
        <begin position="105"/>
        <end position="115"/>
    </location>
</feature>
<name>A0A1Y1VUP0_9FUNG</name>
<sequence>MRHVYATPSNVSLPTVASESSIEDAVIVDIESTVEAHACDQRRDGEHQRRDAQECCQRIRMHLHPRLAASTPSHPPLPVDLPPLPRFPQPPQTRPVTLSDSGGVAQPQQPQTATPHRSVREEKSALSRSSSIRALRPQAHNGWKSIKNDFEGARCGGLAQECCQCKAGCKASIAGQEFGHAPSTERFVRKAPVLKRRNRNPGAASVVG</sequence>
<dbReference type="GeneID" id="63800141"/>
<keyword evidence="3" id="KW-1185">Reference proteome</keyword>
<feature type="compositionally biased region" description="Pro residues" evidence="1">
    <location>
        <begin position="73"/>
        <end position="93"/>
    </location>
</feature>
<proteinExistence type="predicted"/>
<dbReference type="EMBL" id="MCFD01000053">
    <property type="protein sequence ID" value="ORX64997.1"/>
    <property type="molecule type" value="Genomic_DNA"/>
</dbReference>
<evidence type="ECO:0000256" key="1">
    <source>
        <dbReference type="SAM" id="MobiDB-lite"/>
    </source>
</evidence>
<feature type="region of interest" description="Disordered" evidence="1">
    <location>
        <begin position="66"/>
        <end position="133"/>
    </location>
</feature>
<reference evidence="2 3" key="1">
    <citation type="submission" date="2016-07" db="EMBL/GenBank/DDBJ databases">
        <title>Pervasive Adenine N6-methylation of Active Genes in Fungi.</title>
        <authorList>
            <consortium name="DOE Joint Genome Institute"/>
            <person name="Mondo S.J."/>
            <person name="Dannebaum R.O."/>
            <person name="Kuo R.C."/>
            <person name="Labutti K."/>
            <person name="Haridas S."/>
            <person name="Kuo A."/>
            <person name="Salamov A."/>
            <person name="Ahrendt S.R."/>
            <person name="Lipzen A."/>
            <person name="Sullivan W."/>
            <person name="Andreopoulos W.B."/>
            <person name="Clum A."/>
            <person name="Lindquist E."/>
            <person name="Daum C."/>
            <person name="Ramamoorthy G.K."/>
            <person name="Gryganskyi A."/>
            <person name="Culley D."/>
            <person name="Magnuson J.K."/>
            <person name="James T.Y."/>
            <person name="O'Malley M.A."/>
            <person name="Stajich J.E."/>
            <person name="Spatafora J.W."/>
            <person name="Visel A."/>
            <person name="Grigoriev I.V."/>
        </authorList>
    </citation>
    <scope>NUCLEOTIDE SEQUENCE [LARGE SCALE GENOMIC DNA]</scope>
    <source>
        <strain evidence="2 3">ATCC 12442</strain>
    </source>
</reference>
<evidence type="ECO:0000313" key="3">
    <source>
        <dbReference type="Proteomes" id="UP000193922"/>
    </source>
</evidence>
<evidence type="ECO:0000313" key="2">
    <source>
        <dbReference type="EMBL" id="ORX64997.1"/>
    </source>
</evidence>
<dbReference type="RefSeq" id="XP_040739431.1">
    <property type="nucleotide sequence ID" value="XM_040883493.1"/>
</dbReference>
<accession>A0A1Y1VUP0</accession>
<comment type="caution">
    <text evidence="2">The sequence shown here is derived from an EMBL/GenBank/DDBJ whole genome shotgun (WGS) entry which is preliminary data.</text>
</comment>
<protein>
    <submittedName>
        <fullName evidence="2">Uncharacterized protein</fullName>
    </submittedName>
</protein>
<organism evidence="2 3">
    <name type="scientific">Linderina pennispora</name>
    <dbReference type="NCBI Taxonomy" id="61395"/>
    <lineage>
        <taxon>Eukaryota</taxon>
        <taxon>Fungi</taxon>
        <taxon>Fungi incertae sedis</taxon>
        <taxon>Zoopagomycota</taxon>
        <taxon>Kickxellomycotina</taxon>
        <taxon>Kickxellomycetes</taxon>
        <taxon>Kickxellales</taxon>
        <taxon>Kickxellaceae</taxon>
        <taxon>Linderina</taxon>
    </lineage>
</organism>
<dbReference type="AlphaFoldDB" id="A0A1Y1VUP0"/>